<evidence type="ECO:0000313" key="2">
    <source>
        <dbReference type="Proteomes" id="UP000233837"/>
    </source>
</evidence>
<sequence length="88" mass="10293">MYHLTSPNEIISFQFQHNVYGHTIYAEDTIDATIFLFMKIKSKIPNVLNILEPISSRRMNFEEFCAAAISPYHPEALEKWEQNDNESI</sequence>
<keyword evidence="2" id="KW-1185">Reference proteome</keyword>
<organism evidence="1 2">
    <name type="scientific">Dendrobium catenatum</name>
    <dbReference type="NCBI Taxonomy" id="906689"/>
    <lineage>
        <taxon>Eukaryota</taxon>
        <taxon>Viridiplantae</taxon>
        <taxon>Streptophyta</taxon>
        <taxon>Embryophyta</taxon>
        <taxon>Tracheophyta</taxon>
        <taxon>Spermatophyta</taxon>
        <taxon>Magnoliopsida</taxon>
        <taxon>Liliopsida</taxon>
        <taxon>Asparagales</taxon>
        <taxon>Orchidaceae</taxon>
        <taxon>Epidendroideae</taxon>
        <taxon>Malaxideae</taxon>
        <taxon>Dendrobiinae</taxon>
        <taxon>Dendrobium</taxon>
    </lineage>
</organism>
<reference evidence="1 2" key="2">
    <citation type="journal article" date="2017" name="Nature">
        <title>The Apostasia genome and the evolution of orchids.</title>
        <authorList>
            <person name="Zhang G.Q."/>
            <person name="Liu K.W."/>
            <person name="Li Z."/>
            <person name="Lohaus R."/>
            <person name="Hsiao Y.Y."/>
            <person name="Niu S.C."/>
            <person name="Wang J.Y."/>
            <person name="Lin Y.C."/>
            <person name="Xu Q."/>
            <person name="Chen L.J."/>
            <person name="Yoshida K."/>
            <person name="Fujiwara S."/>
            <person name="Wang Z.W."/>
            <person name="Zhang Y.Q."/>
            <person name="Mitsuda N."/>
            <person name="Wang M."/>
            <person name="Liu G.H."/>
            <person name="Pecoraro L."/>
            <person name="Huang H.X."/>
            <person name="Xiao X.J."/>
            <person name="Lin M."/>
            <person name="Wu X.Y."/>
            <person name="Wu W.L."/>
            <person name="Chen Y.Y."/>
            <person name="Chang S.B."/>
            <person name="Sakamoto S."/>
            <person name="Ohme-Takagi M."/>
            <person name="Yagi M."/>
            <person name="Zeng S.J."/>
            <person name="Shen C.Y."/>
            <person name="Yeh C.M."/>
            <person name="Luo Y.B."/>
            <person name="Tsai W.C."/>
            <person name="Van de Peer Y."/>
            <person name="Liu Z.J."/>
        </authorList>
    </citation>
    <scope>NUCLEOTIDE SEQUENCE [LARGE SCALE GENOMIC DNA]</scope>
    <source>
        <tissue evidence="1">The whole plant</tissue>
    </source>
</reference>
<name>A0A2I0WDM1_9ASPA</name>
<proteinExistence type="predicted"/>
<accession>A0A2I0WDM1</accession>
<dbReference type="EMBL" id="KZ502729">
    <property type="protein sequence ID" value="PKU73750.1"/>
    <property type="molecule type" value="Genomic_DNA"/>
</dbReference>
<dbReference type="AlphaFoldDB" id="A0A2I0WDM1"/>
<dbReference type="Proteomes" id="UP000233837">
    <property type="component" value="Unassembled WGS sequence"/>
</dbReference>
<reference evidence="1 2" key="1">
    <citation type="journal article" date="2016" name="Sci. Rep.">
        <title>The Dendrobium catenatum Lindl. genome sequence provides insights into polysaccharide synthase, floral development and adaptive evolution.</title>
        <authorList>
            <person name="Zhang G.Q."/>
            <person name="Xu Q."/>
            <person name="Bian C."/>
            <person name="Tsai W.C."/>
            <person name="Yeh C.M."/>
            <person name="Liu K.W."/>
            <person name="Yoshida K."/>
            <person name="Zhang L.S."/>
            <person name="Chang S.B."/>
            <person name="Chen F."/>
            <person name="Shi Y."/>
            <person name="Su Y.Y."/>
            <person name="Zhang Y.Q."/>
            <person name="Chen L.J."/>
            <person name="Yin Y."/>
            <person name="Lin M."/>
            <person name="Huang H."/>
            <person name="Deng H."/>
            <person name="Wang Z.W."/>
            <person name="Zhu S.L."/>
            <person name="Zhao X."/>
            <person name="Deng C."/>
            <person name="Niu S.C."/>
            <person name="Huang J."/>
            <person name="Wang M."/>
            <person name="Liu G.H."/>
            <person name="Yang H.J."/>
            <person name="Xiao X.J."/>
            <person name="Hsiao Y.Y."/>
            <person name="Wu W.L."/>
            <person name="Chen Y.Y."/>
            <person name="Mitsuda N."/>
            <person name="Ohme-Takagi M."/>
            <person name="Luo Y.B."/>
            <person name="Van de Peer Y."/>
            <person name="Liu Z.J."/>
        </authorList>
    </citation>
    <scope>NUCLEOTIDE SEQUENCE [LARGE SCALE GENOMIC DNA]</scope>
    <source>
        <tissue evidence="1">The whole plant</tissue>
    </source>
</reference>
<evidence type="ECO:0000313" key="1">
    <source>
        <dbReference type="EMBL" id="PKU73750.1"/>
    </source>
</evidence>
<gene>
    <name evidence="1" type="primary">DAPB2</name>
    <name evidence="1" type="ORF">MA16_Dca013331</name>
</gene>
<protein>
    <submittedName>
        <fullName evidence="1">4-hydroxy-tetrahydrodipicolinate reductase 2, chloroplastic</fullName>
    </submittedName>
</protein>